<name>A0A3B1CPV3_9ZZZZ</name>
<dbReference type="Gene3D" id="1.10.3670.10">
    <property type="entry name" value="Putative xylanase like domain"/>
    <property type="match status" value="1"/>
</dbReference>
<dbReference type="Gene3D" id="2.30.260.10">
    <property type="entry name" value="putative xylanase like domain"/>
    <property type="match status" value="1"/>
</dbReference>
<evidence type="ECO:0008006" key="2">
    <source>
        <dbReference type="Google" id="ProtNLM"/>
    </source>
</evidence>
<evidence type="ECO:0000313" key="1">
    <source>
        <dbReference type="EMBL" id="VAX24710.1"/>
    </source>
</evidence>
<protein>
    <recommendedName>
        <fullName evidence="2">DUF1460 domain-containing protein</fullName>
    </recommendedName>
</protein>
<reference evidence="1" key="1">
    <citation type="submission" date="2018-06" db="EMBL/GenBank/DDBJ databases">
        <authorList>
            <person name="Zhirakovskaya E."/>
        </authorList>
    </citation>
    <scope>NUCLEOTIDE SEQUENCE</scope>
</reference>
<organism evidence="1">
    <name type="scientific">hydrothermal vent metagenome</name>
    <dbReference type="NCBI Taxonomy" id="652676"/>
    <lineage>
        <taxon>unclassified sequences</taxon>
        <taxon>metagenomes</taxon>
        <taxon>ecological metagenomes</taxon>
    </lineage>
</organism>
<dbReference type="EMBL" id="UOGD01000278">
    <property type="protein sequence ID" value="VAX24710.1"/>
    <property type="molecule type" value="Genomic_DNA"/>
</dbReference>
<dbReference type="SUPFAM" id="SSF54001">
    <property type="entry name" value="Cysteine proteinases"/>
    <property type="match status" value="1"/>
</dbReference>
<dbReference type="InterPro" id="IPR038765">
    <property type="entry name" value="Papain-like_cys_pep_sf"/>
</dbReference>
<dbReference type="Pfam" id="PF07313">
    <property type="entry name" value="AmiA-like"/>
    <property type="match status" value="1"/>
</dbReference>
<gene>
    <name evidence="1" type="ORF">MNBD_IGNAVI01-972</name>
</gene>
<dbReference type="InterPro" id="IPR010846">
    <property type="entry name" value="AmiA-like"/>
</dbReference>
<sequence length="294" mass="33900">MKRYILLVLFVIGSTLLFGQNKRINKMSKWEIDSILTAKSAENLTVTERMSFYSKLFMGMPYGLTCVGDGPYALYDTKPQLTFDTTNCMVYCEDVLALSISDSYENFFNNLQQIRYKDGIVGMKTRNHYTMADWLPENSWLLHDVVKEVAGGKAKTLTRTISHKKFFQKKGITDMRYVKEDRTITVNYIPFNVLMDVKENFRNGDVLALLFRNLDNIFSAHMLMFYNTPNGKVIRESSLSKGTVLDTPFDVWVAKFQNSKKYIGIALMRVNDDINTPGKIILPWDICSLREKSE</sequence>
<dbReference type="AlphaFoldDB" id="A0A3B1CPV3"/>
<proteinExistence type="predicted"/>
<accession>A0A3B1CPV3</accession>